<evidence type="ECO:0000313" key="1">
    <source>
        <dbReference type="EMBL" id="GFB18082.1"/>
    </source>
</evidence>
<name>A0A699L3P1_TANCI</name>
<gene>
    <name evidence="1" type="ORF">Tci_690053</name>
</gene>
<organism evidence="1">
    <name type="scientific">Tanacetum cinerariifolium</name>
    <name type="common">Dalmatian daisy</name>
    <name type="synonym">Chrysanthemum cinerariifolium</name>
    <dbReference type="NCBI Taxonomy" id="118510"/>
    <lineage>
        <taxon>Eukaryota</taxon>
        <taxon>Viridiplantae</taxon>
        <taxon>Streptophyta</taxon>
        <taxon>Embryophyta</taxon>
        <taxon>Tracheophyta</taxon>
        <taxon>Spermatophyta</taxon>
        <taxon>Magnoliopsida</taxon>
        <taxon>eudicotyledons</taxon>
        <taxon>Gunneridae</taxon>
        <taxon>Pentapetalae</taxon>
        <taxon>asterids</taxon>
        <taxon>campanulids</taxon>
        <taxon>Asterales</taxon>
        <taxon>Asteraceae</taxon>
        <taxon>Asteroideae</taxon>
        <taxon>Anthemideae</taxon>
        <taxon>Anthemidinae</taxon>
        <taxon>Tanacetum</taxon>
    </lineage>
</organism>
<feature type="non-terminal residue" evidence="1">
    <location>
        <position position="1"/>
    </location>
</feature>
<accession>A0A699L3P1</accession>
<comment type="caution">
    <text evidence="1">The sequence shown here is derived from an EMBL/GenBank/DDBJ whole genome shotgun (WGS) entry which is preliminary data.</text>
</comment>
<proteinExistence type="predicted"/>
<sequence>IWRNKADLEEQSLDDLFNNLKIYEAEVKGSSTSSQNIQNLDFVSSNTTNSTNESVTAASSVSAISSKAKFSTLPNVDSLSDVVIYSFFASQSNSPQLDNKDLKQIDPDDLEEIDLKW</sequence>
<protein>
    <submittedName>
        <fullName evidence="1">Uncharacterized protein</fullName>
    </submittedName>
</protein>
<dbReference type="EMBL" id="BKCJ010569582">
    <property type="protein sequence ID" value="GFB18082.1"/>
    <property type="molecule type" value="Genomic_DNA"/>
</dbReference>
<dbReference type="AlphaFoldDB" id="A0A699L3P1"/>
<reference evidence="1" key="1">
    <citation type="journal article" date="2019" name="Sci. Rep.">
        <title>Draft genome of Tanacetum cinerariifolium, the natural source of mosquito coil.</title>
        <authorList>
            <person name="Yamashiro T."/>
            <person name="Shiraishi A."/>
            <person name="Satake H."/>
            <person name="Nakayama K."/>
        </authorList>
    </citation>
    <scope>NUCLEOTIDE SEQUENCE</scope>
</reference>